<evidence type="ECO:0000313" key="3">
    <source>
        <dbReference type="Proteomes" id="UP000595140"/>
    </source>
</evidence>
<dbReference type="EMBL" id="OOIL02002698">
    <property type="protein sequence ID" value="VFQ84301.1"/>
    <property type="molecule type" value="Genomic_DNA"/>
</dbReference>
<protein>
    <recommendedName>
        <fullName evidence="1">KIB1-4 beta-propeller domain-containing protein</fullName>
    </recommendedName>
</protein>
<evidence type="ECO:0000259" key="1">
    <source>
        <dbReference type="Pfam" id="PF03478"/>
    </source>
</evidence>
<gene>
    <name evidence="2" type="ORF">CCAM_LOCUS26077</name>
</gene>
<sequence>MFADRDESVYKFVDPNINSSSSNYYLMRIPESLQNPTTICYSHQGWLLLLEPLRAVHLYNPFTRDIISCNRSYGEGVEESMFFYSKSSAITTSNGDCPIISVGFFEEEKVVVKVINLRPGDECARRIVVESNRAFKAPALTSPVLVQGVIYYLDQKGHLGRFRVTHSSVGNKWSFEVLDKPQCPDGLIDSSYHNYLVECGGELISVFVGRLGKWVSVYRLNGEEEAWETVTDLGGYDLYLSPSSSSSVLATTRGGNRIYCPWLRGSEIVFFSLDTGKWHFSGSGDSSCDLYGTRMHLNSCWVMPTW</sequence>
<dbReference type="InterPro" id="IPR005174">
    <property type="entry name" value="KIB1-4_b-propeller"/>
</dbReference>
<dbReference type="OrthoDB" id="1863935at2759"/>
<dbReference type="Pfam" id="PF03478">
    <property type="entry name" value="Beta-prop_KIB1-4"/>
    <property type="match status" value="1"/>
</dbReference>
<dbReference type="PANTHER" id="PTHR33127:SF5">
    <property type="entry name" value="TRANSMEMBRANE PROTEIN"/>
    <property type="match status" value="1"/>
</dbReference>
<reference evidence="2 3" key="1">
    <citation type="submission" date="2018-04" db="EMBL/GenBank/DDBJ databases">
        <authorList>
            <person name="Vogel A."/>
        </authorList>
    </citation>
    <scope>NUCLEOTIDE SEQUENCE [LARGE SCALE GENOMIC DNA]</scope>
</reference>
<organism evidence="2 3">
    <name type="scientific">Cuscuta campestris</name>
    <dbReference type="NCBI Taxonomy" id="132261"/>
    <lineage>
        <taxon>Eukaryota</taxon>
        <taxon>Viridiplantae</taxon>
        <taxon>Streptophyta</taxon>
        <taxon>Embryophyta</taxon>
        <taxon>Tracheophyta</taxon>
        <taxon>Spermatophyta</taxon>
        <taxon>Magnoliopsida</taxon>
        <taxon>eudicotyledons</taxon>
        <taxon>Gunneridae</taxon>
        <taxon>Pentapetalae</taxon>
        <taxon>asterids</taxon>
        <taxon>lamiids</taxon>
        <taxon>Solanales</taxon>
        <taxon>Convolvulaceae</taxon>
        <taxon>Cuscuteae</taxon>
        <taxon>Cuscuta</taxon>
        <taxon>Cuscuta subgen. Grammica</taxon>
        <taxon>Cuscuta sect. Cleistogrammica</taxon>
    </lineage>
</organism>
<name>A0A484M5Z3_9ASTE</name>
<accession>A0A484M5Z3</accession>
<proteinExistence type="predicted"/>
<dbReference type="Proteomes" id="UP000595140">
    <property type="component" value="Unassembled WGS sequence"/>
</dbReference>
<feature type="domain" description="KIB1-4 beta-propeller" evidence="1">
    <location>
        <begin position="20"/>
        <end position="260"/>
    </location>
</feature>
<dbReference type="AlphaFoldDB" id="A0A484M5Z3"/>
<evidence type="ECO:0000313" key="2">
    <source>
        <dbReference type="EMBL" id="VFQ84301.1"/>
    </source>
</evidence>
<dbReference type="PANTHER" id="PTHR33127">
    <property type="entry name" value="TRANSMEMBRANE PROTEIN"/>
    <property type="match status" value="1"/>
</dbReference>
<keyword evidence="3" id="KW-1185">Reference proteome</keyword>